<keyword evidence="2" id="KW-1185">Reference proteome</keyword>
<organism evidence="1 2">
    <name type="scientific">Janthinobacterium agaricidamnosum NBRC 102515 = DSM 9628</name>
    <dbReference type="NCBI Taxonomy" id="1349767"/>
    <lineage>
        <taxon>Bacteria</taxon>
        <taxon>Pseudomonadati</taxon>
        <taxon>Pseudomonadota</taxon>
        <taxon>Betaproteobacteria</taxon>
        <taxon>Burkholderiales</taxon>
        <taxon>Oxalobacteraceae</taxon>
        <taxon>Janthinobacterium</taxon>
    </lineage>
</organism>
<name>W0V2I7_9BURK</name>
<proteinExistence type="predicted"/>
<sequence length="44" mass="5147">MTPAAPSTIRRKSCMIDISLIKCHYNNEIKNNKKMKKTERINLI</sequence>
<evidence type="ECO:0000313" key="2">
    <source>
        <dbReference type="Proteomes" id="UP000027604"/>
    </source>
</evidence>
<dbReference type="AlphaFoldDB" id="W0V2I7"/>
<dbReference type="Proteomes" id="UP000027604">
    <property type="component" value="Chromosome I"/>
</dbReference>
<dbReference type="HOGENOM" id="CLU_3217309_0_0_4"/>
<accession>W0V2I7</accession>
<dbReference type="KEGG" id="jag:GJA_907"/>
<dbReference type="EMBL" id="HG322949">
    <property type="protein sequence ID" value="CDG81563.1"/>
    <property type="molecule type" value="Genomic_DNA"/>
</dbReference>
<reference evidence="1 2" key="1">
    <citation type="journal article" date="2015" name="Genome Announc.">
        <title>Genome Sequence of Mushroom Soft-Rot Pathogen Janthinobacterium agaricidamnosum.</title>
        <authorList>
            <person name="Graupner K."/>
            <person name="Lackner G."/>
            <person name="Hertweck C."/>
        </authorList>
    </citation>
    <scope>NUCLEOTIDE SEQUENCE [LARGE SCALE GENOMIC DNA]</scope>
    <source>
        <strain evidence="2">NBRC 102515 / DSM 9628</strain>
    </source>
</reference>
<protein>
    <submittedName>
        <fullName evidence="1">Uncharacterized protein</fullName>
    </submittedName>
</protein>
<evidence type="ECO:0000313" key="1">
    <source>
        <dbReference type="EMBL" id="CDG81563.1"/>
    </source>
</evidence>
<gene>
    <name evidence="1" type="ORF">GJA_907</name>
</gene>